<reference evidence="1 2" key="1">
    <citation type="submission" date="2022-09" db="EMBL/GenBank/DDBJ databases">
        <title>Chelativorans salina sp. nov., a novel slightly halophilic bacterium isolated from a saline lake sediment enrichment.</title>
        <authorList>
            <person name="Gao L."/>
            <person name="Fang B.-Z."/>
            <person name="Li W.-J."/>
        </authorList>
    </citation>
    <scope>NUCLEOTIDE SEQUENCE [LARGE SCALE GENOMIC DNA]</scope>
    <source>
        <strain evidence="1 2">EGI FJ00035</strain>
    </source>
</reference>
<proteinExistence type="predicted"/>
<organism evidence="1 2">
    <name type="scientific">Chelativorans salis</name>
    <dbReference type="NCBI Taxonomy" id="2978478"/>
    <lineage>
        <taxon>Bacteria</taxon>
        <taxon>Pseudomonadati</taxon>
        <taxon>Pseudomonadota</taxon>
        <taxon>Alphaproteobacteria</taxon>
        <taxon>Hyphomicrobiales</taxon>
        <taxon>Phyllobacteriaceae</taxon>
        <taxon>Chelativorans</taxon>
    </lineage>
</organism>
<sequence length="103" mass="11091">MAPATILVDLRENNLSAEEIQGVTSIPSLRIASLNALSGADRQQLEEILRDTEDGFAEVRTAIEANETLEAQLKDRAVPVSNVVAVTRTETGAITIYTGKPEL</sequence>
<keyword evidence="2" id="KW-1185">Reference proteome</keyword>
<protein>
    <submittedName>
        <fullName evidence="1">Uncharacterized protein</fullName>
    </submittedName>
</protein>
<dbReference type="EMBL" id="JAOCZP010000004">
    <property type="protein sequence ID" value="MCT7376273.1"/>
    <property type="molecule type" value="Genomic_DNA"/>
</dbReference>
<dbReference type="RefSeq" id="WP_260904045.1">
    <property type="nucleotide sequence ID" value="NZ_JAOCZP010000004.1"/>
</dbReference>
<evidence type="ECO:0000313" key="1">
    <source>
        <dbReference type="EMBL" id="MCT7376273.1"/>
    </source>
</evidence>
<accession>A0ABT2LRL8</accession>
<name>A0ABT2LRL8_9HYPH</name>
<dbReference type="Proteomes" id="UP001320831">
    <property type="component" value="Unassembled WGS sequence"/>
</dbReference>
<gene>
    <name evidence="1" type="ORF">N5A92_14640</name>
</gene>
<comment type="caution">
    <text evidence="1">The sequence shown here is derived from an EMBL/GenBank/DDBJ whole genome shotgun (WGS) entry which is preliminary data.</text>
</comment>
<evidence type="ECO:0000313" key="2">
    <source>
        <dbReference type="Proteomes" id="UP001320831"/>
    </source>
</evidence>